<feature type="compositionally biased region" description="Polar residues" evidence="2">
    <location>
        <begin position="9"/>
        <end position="21"/>
    </location>
</feature>
<feature type="compositionally biased region" description="Polar residues" evidence="2">
    <location>
        <begin position="33"/>
        <end position="42"/>
    </location>
</feature>
<protein>
    <submittedName>
        <fullName evidence="3">Uncharacterized protein</fullName>
    </submittedName>
</protein>
<sequence length="422" mass="49841">MQDGRRGDSPSSLSPEDNEPSSTRKQEDEMESPLSSSSRDNQPSPPRRQQAWVGESPLSSEDEEPSTTSRQQEQRSERPLSSAGINLATTSRLDRGLFVSLLASVGKDLPSNLMQDGGSPSLSSEDDEPSSTRRQQEEMGESPSSSSQVHVQRGERPLSRGDFNPSTTLRQDGRRGDRPASTSSSSEDDEPSATRRQQERRANSPLPIYLRVRQFLEDSRRRRQETERQDIEKWERKLRMSEYEYEMKYRQLCLETRKQIEREKEETERQEKEKREREDKEIIEREKQRLEEKWLRIKRVKREDMEKKNQEKERKTFGLLSRIYIWWFSSKMDKIAIKIASNIVAERKLMSHGPLRNPWMLRERERLVDRRTKLVVSFIKQHHKLLKEEMKQRLKIDSKKVKVWRKKFRVAATGRQQQHESF</sequence>
<proteinExistence type="predicted"/>
<evidence type="ECO:0000313" key="3">
    <source>
        <dbReference type="EMBL" id="KAF1389676.1"/>
    </source>
</evidence>
<dbReference type="EMBL" id="VHII01000006">
    <property type="protein sequence ID" value="KAF1389676.1"/>
    <property type="molecule type" value="Genomic_DNA"/>
</dbReference>
<feature type="region of interest" description="Disordered" evidence="2">
    <location>
        <begin position="1"/>
        <end position="207"/>
    </location>
</feature>
<keyword evidence="1" id="KW-0175">Coiled coil</keyword>
<dbReference type="AlphaFoldDB" id="A0A6A5F4K4"/>
<name>A0A6A5F4K4_PERFL</name>
<organism evidence="3 4">
    <name type="scientific">Perca fluviatilis</name>
    <name type="common">European perch</name>
    <dbReference type="NCBI Taxonomy" id="8168"/>
    <lineage>
        <taxon>Eukaryota</taxon>
        <taxon>Metazoa</taxon>
        <taxon>Chordata</taxon>
        <taxon>Craniata</taxon>
        <taxon>Vertebrata</taxon>
        <taxon>Euteleostomi</taxon>
        <taxon>Actinopterygii</taxon>
        <taxon>Neopterygii</taxon>
        <taxon>Teleostei</taxon>
        <taxon>Neoteleostei</taxon>
        <taxon>Acanthomorphata</taxon>
        <taxon>Eupercaria</taxon>
        <taxon>Perciformes</taxon>
        <taxon>Percoidei</taxon>
        <taxon>Percidae</taxon>
        <taxon>Percinae</taxon>
        <taxon>Perca</taxon>
    </lineage>
</organism>
<evidence type="ECO:0000256" key="2">
    <source>
        <dbReference type="SAM" id="MobiDB-lite"/>
    </source>
</evidence>
<dbReference type="Proteomes" id="UP000465112">
    <property type="component" value="Chromosome 6"/>
</dbReference>
<gene>
    <name evidence="3" type="ORF">PFLUV_G00075950</name>
</gene>
<comment type="caution">
    <text evidence="3">The sequence shown here is derived from an EMBL/GenBank/DDBJ whole genome shotgun (WGS) entry which is preliminary data.</text>
</comment>
<keyword evidence="4" id="KW-1185">Reference proteome</keyword>
<feature type="coiled-coil region" evidence="1">
    <location>
        <begin position="250"/>
        <end position="315"/>
    </location>
</feature>
<evidence type="ECO:0000313" key="4">
    <source>
        <dbReference type="Proteomes" id="UP000465112"/>
    </source>
</evidence>
<feature type="compositionally biased region" description="Basic and acidic residues" evidence="2">
    <location>
        <begin position="192"/>
        <end position="202"/>
    </location>
</feature>
<reference evidence="3 4" key="1">
    <citation type="submission" date="2019-06" db="EMBL/GenBank/DDBJ databases">
        <title>A chromosome-scale genome assembly of the European perch, Perca fluviatilis.</title>
        <authorList>
            <person name="Roques C."/>
            <person name="Zahm M."/>
            <person name="Cabau C."/>
            <person name="Klopp C."/>
            <person name="Bouchez O."/>
            <person name="Donnadieu C."/>
            <person name="Kuhl H."/>
            <person name="Gislard M."/>
            <person name="Guendouz S."/>
            <person name="Journot L."/>
            <person name="Haffray P."/>
            <person name="Bestin A."/>
            <person name="Morvezen R."/>
            <person name="Feron R."/>
            <person name="Wen M."/>
            <person name="Jouanno E."/>
            <person name="Herpin A."/>
            <person name="Schartl M."/>
            <person name="Postlethwait J."/>
            <person name="Schaerlinger B."/>
            <person name="Chardard D."/>
            <person name="Lecocq T."/>
            <person name="Poncet C."/>
            <person name="Jaffrelo L."/>
            <person name="Lampietro C."/>
            <person name="Guiguen Y."/>
        </authorList>
    </citation>
    <scope>NUCLEOTIDE SEQUENCE [LARGE SCALE GENOMIC DNA]</scope>
    <source>
        <tissue evidence="3">Blood</tissue>
    </source>
</reference>
<evidence type="ECO:0000256" key="1">
    <source>
        <dbReference type="SAM" id="Coils"/>
    </source>
</evidence>
<accession>A0A6A5F4K4</accession>